<accession>A0A8H7IJB0</accession>
<dbReference type="PANTHER" id="PTHR33481">
    <property type="entry name" value="REVERSE TRANSCRIPTASE"/>
    <property type="match status" value="1"/>
</dbReference>
<keyword evidence="2" id="KW-0808">Transferase</keyword>
<dbReference type="InterPro" id="IPR043502">
    <property type="entry name" value="DNA/RNA_pol_sf"/>
</dbReference>
<dbReference type="Proteomes" id="UP000614334">
    <property type="component" value="Unassembled WGS sequence"/>
</dbReference>
<name>A0A8H7IJB0_9AGAM</name>
<dbReference type="PANTHER" id="PTHR33481:SF1">
    <property type="entry name" value="ENDONUCLEASE_EXONUCLEASE_PHOSPHATASE DOMAIN-CONTAINING PROTEIN-RELATED"/>
    <property type="match status" value="1"/>
</dbReference>
<dbReference type="AlphaFoldDB" id="A0A8H7IJB0"/>
<protein>
    <submittedName>
        <fullName evidence="2">Reverse transcriptase (RNA-dependent DNA polymerase)</fullName>
    </submittedName>
</protein>
<evidence type="ECO:0000313" key="2">
    <source>
        <dbReference type="EMBL" id="KAF8760889.1"/>
    </source>
</evidence>
<dbReference type="PROSITE" id="PS50878">
    <property type="entry name" value="RT_POL"/>
    <property type="match status" value="1"/>
</dbReference>
<reference evidence="2" key="1">
    <citation type="submission" date="2020-09" db="EMBL/GenBank/DDBJ databases">
        <title>Comparative genome analyses of four rice-infecting Rhizoctonia solani isolates reveal extensive enrichment of homogalacturonan modification genes.</title>
        <authorList>
            <person name="Lee D.-Y."/>
            <person name="Jeon J."/>
            <person name="Kim K.-T."/>
            <person name="Cheong K."/>
            <person name="Song H."/>
            <person name="Choi G."/>
            <person name="Ko J."/>
            <person name="Opiyo S.O."/>
            <person name="Zuo S."/>
            <person name="Madhav S."/>
            <person name="Lee Y.-H."/>
            <person name="Wang G.-L."/>
        </authorList>
    </citation>
    <scope>NUCLEOTIDE SEQUENCE</scope>
    <source>
        <strain evidence="2">AG1-IA B2</strain>
    </source>
</reference>
<evidence type="ECO:0000313" key="3">
    <source>
        <dbReference type="Proteomes" id="UP000614334"/>
    </source>
</evidence>
<dbReference type="CDD" id="cd01650">
    <property type="entry name" value="RT_nLTR_like"/>
    <property type="match status" value="1"/>
</dbReference>
<dbReference type="Pfam" id="PF00078">
    <property type="entry name" value="RVT_1"/>
    <property type="match status" value="1"/>
</dbReference>
<organism evidence="2 3">
    <name type="scientific">Rhizoctonia solani</name>
    <dbReference type="NCBI Taxonomy" id="456999"/>
    <lineage>
        <taxon>Eukaryota</taxon>
        <taxon>Fungi</taxon>
        <taxon>Dikarya</taxon>
        <taxon>Basidiomycota</taxon>
        <taxon>Agaricomycotina</taxon>
        <taxon>Agaricomycetes</taxon>
        <taxon>Cantharellales</taxon>
        <taxon>Ceratobasidiaceae</taxon>
        <taxon>Rhizoctonia</taxon>
    </lineage>
</organism>
<dbReference type="SUPFAM" id="SSF56672">
    <property type="entry name" value="DNA/RNA polymerases"/>
    <property type="match status" value="1"/>
</dbReference>
<keyword evidence="2" id="KW-0695">RNA-directed DNA polymerase</keyword>
<comment type="caution">
    <text evidence="2">The sequence shown here is derived from an EMBL/GenBank/DDBJ whole genome shotgun (WGS) entry which is preliminary data.</text>
</comment>
<dbReference type="InterPro" id="IPR000477">
    <property type="entry name" value="RT_dom"/>
</dbReference>
<sequence length="401" mass="44054">MSAPKSYRPISLLETLSKCLEKIIAARILFKVGKHNLLPYTQFGGRDNLSCVNAGLSLSHDIHAAWAQGKFASLLTLDISGYFNNVNHARLSFTLRRLGFSDCMCNWLTSYFSDRTAQFRINDHVTNLFPISNVGIPQGSPLSPVLSSLYSIPVLLLVLDSPSLSVRAYVDDFTILATSNSHARNIHLLEEAAEEASLCLQALGLDFELEKCKLIHFAKSGQSLKDNPPINIPRPTGVAHRVFATTTTIRWLGFFLDRRLDFKDHVKKCAIKGLSVISGLKLLANIVHGLSVAHARILFKACVLPILTYGSAIWYRGTRQNGLIKPLVKAQNVGLQWLLGAFQTSPLAPLNTLPQSHPCTSPWPDYQETPPPASPRFLLVRKSPNVSPAIGTLTTPTAPTA</sequence>
<proteinExistence type="predicted"/>
<feature type="domain" description="Reverse transcriptase" evidence="1">
    <location>
        <begin position="1"/>
        <end position="256"/>
    </location>
</feature>
<dbReference type="GO" id="GO:0003964">
    <property type="term" value="F:RNA-directed DNA polymerase activity"/>
    <property type="evidence" value="ECO:0007669"/>
    <property type="project" value="UniProtKB-KW"/>
</dbReference>
<dbReference type="EMBL" id="JACYCF010000001">
    <property type="protein sequence ID" value="KAF8760889.1"/>
    <property type="molecule type" value="Genomic_DNA"/>
</dbReference>
<keyword evidence="2" id="KW-0548">Nucleotidyltransferase</keyword>
<evidence type="ECO:0000259" key="1">
    <source>
        <dbReference type="PROSITE" id="PS50878"/>
    </source>
</evidence>
<gene>
    <name evidence="2" type="ORF">RHS01_00688</name>
</gene>